<evidence type="ECO:0000256" key="1">
    <source>
        <dbReference type="SAM" id="SignalP"/>
    </source>
</evidence>
<dbReference type="EMBL" id="WHPC01000017">
    <property type="protein sequence ID" value="MPV36723.1"/>
    <property type="molecule type" value="Genomic_DNA"/>
</dbReference>
<reference evidence="2 3" key="1">
    <citation type="submission" date="2019-10" db="EMBL/GenBank/DDBJ databases">
        <title>Georgenia wutianyii sp. nov. and Georgenia yuyongxinii sp. nov. isolated from plateau pika (Ochotona curzoniae) in the Qinghai-Tibet plateau of China.</title>
        <authorList>
            <person name="Tian Z."/>
        </authorList>
    </citation>
    <scope>NUCLEOTIDE SEQUENCE [LARGE SCALE GENOMIC DNA]</scope>
    <source>
        <strain evidence="2 3">JCM 19765</strain>
    </source>
</reference>
<feature type="chain" id="PRO_5026985445" description="Ig-like domain-containing protein" evidence="1">
    <location>
        <begin position="28"/>
        <end position="262"/>
    </location>
</feature>
<sequence>MTVPSRRAATAITAFLLLLITSCTSIAATSPTSPATTAPPVSRWGDDLSEQESAYLDAFMTSSLELVGNTPEGRGWKPHTAIKQGLNYCESADQGDLSVGDSMLVDYAWAILRAQMKHGAILCSEHTALFDAAWAGLETLDRDWMESDQVAAARAMDAQMAARDDGAWMAIESGNIYVRAAEAGEFVCERFTCVGAYVYAELGCPDGVYLEVSLSSSGVVIGSATATTGGLKPGDTAFEVLEDPSNKADEVSWNFDKMRCLG</sequence>
<dbReference type="RefSeq" id="WP_152194864.1">
    <property type="nucleotide sequence ID" value="NZ_VUKD01000002.1"/>
</dbReference>
<proteinExistence type="predicted"/>
<evidence type="ECO:0000313" key="3">
    <source>
        <dbReference type="Proteomes" id="UP000437709"/>
    </source>
</evidence>
<protein>
    <recommendedName>
        <fullName evidence="4">Ig-like domain-containing protein</fullName>
    </recommendedName>
</protein>
<evidence type="ECO:0008006" key="4">
    <source>
        <dbReference type="Google" id="ProtNLM"/>
    </source>
</evidence>
<dbReference type="PROSITE" id="PS51257">
    <property type="entry name" value="PROKAR_LIPOPROTEIN"/>
    <property type="match status" value="1"/>
</dbReference>
<comment type="caution">
    <text evidence="2">The sequence shown here is derived from an EMBL/GenBank/DDBJ whole genome shotgun (WGS) entry which is preliminary data.</text>
</comment>
<keyword evidence="3" id="KW-1185">Reference proteome</keyword>
<dbReference type="AlphaFoldDB" id="A0A6N7EHY7"/>
<accession>A0A6N7EHY7</accession>
<dbReference type="Proteomes" id="UP000437709">
    <property type="component" value="Unassembled WGS sequence"/>
</dbReference>
<gene>
    <name evidence="2" type="ORF">GB881_06570</name>
</gene>
<evidence type="ECO:0000313" key="2">
    <source>
        <dbReference type="EMBL" id="MPV36723.1"/>
    </source>
</evidence>
<organism evidence="2 3">
    <name type="scientific">Georgenia subflava</name>
    <dbReference type="NCBI Taxonomy" id="1622177"/>
    <lineage>
        <taxon>Bacteria</taxon>
        <taxon>Bacillati</taxon>
        <taxon>Actinomycetota</taxon>
        <taxon>Actinomycetes</taxon>
        <taxon>Micrococcales</taxon>
        <taxon>Bogoriellaceae</taxon>
        <taxon>Georgenia</taxon>
    </lineage>
</organism>
<keyword evidence="1" id="KW-0732">Signal</keyword>
<feature type="signal peptide" evidence="1">
    <location>
        <begin position="1"/>
        <end position="27"/>
    </location>
</feature>
<name>A0A6N7EHY7_9MICO</name>